<evidence type="ECO:0000256" key="1">
    <source>
        <dbReference type="SAM" id="MobiDB-lite"/>
    </source>
</evidence>
<organism evidence="2 3">
    <name type="scientific">candidate division WS5 bacterium</name>
    <dbReference type="NCBI Taxonomy" id="2093353"/>
    <lineage>
        <taxon>Bacteria</taxon>
        <taxon>candidate division WS5</taxon>
    </lineage>
</organism>
<reference evidence="2 3" key="1">
    <citation type="journal article" date="2017" name="ISME J.">
        <title>Energy and carbon metabolisms in a deep terrestrial subsurface fluid microbial community.</title>
        <authorList>
            <person name="Momper L."/>
            <person name="Jungbluth S.P."/>
            <person name="Lee M.D."/>
            <person name="Amend J.P."/>
        </authorList>
    </citation>
    <scope>NUCLEOTIDE SEQUENCE [LARGE SCALE GENOMIC DNA]</scope>
    <source>
        <strain evidence="2">SURF_29</strain>
    </source>
</reference>
<dbReference type="EMBL" id="QZJW01000011">
    <property type="protein sequence ID" value="RJO61764.1"/>
    <property type="molecule type" value="Genomic_DNA"/>
</dbReference>
<sequence length="1423" mass="163244">MPPIDWTIFEALPGSRDQNFENLCRGLMRLHFDRFGLFKALANQPGVEFHIKLSESCQLGDPPRWFGWQCKYHRRTRSGDLASASRKDIESSIRTTEKVLPEITDWILWTPYTLSKKDQEWFYSLTTDMRLQLWGEEDIDTYLNGYGLLLRNAYFGELVITPHNLEEQHLVAIQPIRERWMEPVHQTVDAERTIRRMLGEPGSWDQLIAVGKCLRKAADVISNGIDASAPESEKTITLFVAACSAFADTLLRLHEILAQGDLDIIQQKLRERKTLISDEVRSTPRRLRNSNLPIALDATNALDDMRVAQGLLDEVEELLGVGLVALLADAGGGKTQIAAHLSMPQEGRPAGIFLHGRDLHRGQTLDGLAHHFSINGIPLTSMERLLAALDAAGKRAKCRLPVLIDGLNEAENPKDWKPVLAILSETIKGYPNVLVVCTLRTGERQRVEHRRGRRQQANDRESFAVMSLPDGIRRIESEGFGGDVHDAIKKYFNHFKINPGDAEIPVEFLQHPLTLRIFCEVTNPKRKSEVTVDYFPASLSPLFEKYVANACNRIALMPNLSYSYTIADLELAVYQLGLELWKAKKREVKEADYKIALSSTALQWDKWDSNIVNLFAQEGIVFRNPGTEPGQYTITSVYDALGGYIVANYLITKHANDITFEWFKEPDVIELFTGENSHELAFDIFNSLVALAPRRMYGQQIWKEAPDPFRNAALRFTTGLEAKYLDKDTVVALLELLSNNPNERKRLFSRLRGTRGAANHPLNAVFLDTALRAMTVSERDLSWTEWVRATRTERFNELLSMERKWKEDLSTRTSSDRLRAKWVMWLLTSTDRELRDIATRALYWFGRGDPAGLFDESLKSLGINDPYIPERMLAASYGVAMARHVDLSEQTFINTTLTEYARKLYDEMFAEGAPYSTTHSLMREYGYRVFEIVSLYNSNLFSSREIKRSKSPFSEGGLRGWGESETPREEMHGQDSPFRMDFENYTIGSLVPDRGNYNYKHKGYRKVRAQILWRVEQLGWTSDLFKSVDSSIANERHSPRVSSDPKKIDRYGKKYSWIAFFEMSGLLHDQGKLEYWRERTAYVDIDPSFPERVRNNYIITADFLGDAEMEMKEWIARGQDPDVNPYLRLAEVNEEKGTWVALDGFITQEDETRGRRIFCFIRSFIIAEQDAVSFINYLSHQDLGGRWLPEKPSVIYTFAGEIPWCSTFPHNGLSKFSFITKEEIIKVQKTESELYLDGIKLRWSQIDLIRRRLGLEFGETEKQPQISDEDLERIESRDVPIEVEEVNREFAEFNALIPVCDFGWESYHTTASDAGHATTLAKEITSDLELVGQPQTFDLFTKYGVKATCGFSDHSDDYGNHQTMLFIRESLLKDYLKRNALTLVWAIWGEREYSTDQFNKLFHGPNHPEQAYAVYSTVKLYNC</sequence>
<evidence type="ECO:0000313" key="3">
    <source>
        <dbReference type="Proteomes" id="UP000285655"/>
    </source>
</evidence>
<comment type="caution">
    <text evidence="2">The sequence shown here is derived from an EMBL/GenBank/DDBJ whole genome shotgun (WGS) entry which is preliminary data.</text>
</comment>
<evidence type="ECO:0000313" key="2">
    <source>
        <dbReference type="EMBL" id="RJO61764.1"/>
    </source>
</evidence>
<accession>A0A419DF65</accession>
<proteinExistence type="predicted"/>
<feature type="compositionally biased region" description="Basic and acidic residues" evidence="1">
    <location>
        <begin position="965"/>
        <end position="975"/>
    </location>
</feature>
<protein>
    <submittedName>
        <fullName evidence="2">Uncharacterized protein</fullName>
    </submittedName>
</protein>
<gene>
    <name evidence="2" type="ORF">C4544_01860</name>
</gene>
<dbReference type="Proteomes" id="UP000285655">
    <property type="component" value="Unassembled WGS sequence"/>
</dbReference>
<name>A0A419DF65_9BACT</name>
<feature type="region of interest" description="Disordered" evidence="1">
    <location>
        <begin position="950"/>
        <end position="975"/>
    </location>
</feature>